<dbReference type="OrthoDB" id="9803476at2"/>
<dbReference type="AlphaFoldDB" id="A0A561T423"/>
<evidence type="ECO:0000256" key="1">
    <source>
        <dbReference type="ARBA" id="ARBA00006817"/>
    </source>
</evidence>
<accession>A0A561T423</accession>
<dbReference type="SUPFAM" id="SSF55961">
    <property type="entry name" value="Bet v1-like"/>
    <property type="match status" value="1"/>
</dbReference>
<evidence type="ECO:0000259" key="2">
    <source>
        <dbReference type="Pfam" id="PF08327"/>
    </source>
</evidence>
<sequence>MESKLGAPDVSSRPHSLTVERVMAATPDVLYRAWTERFDLWFAEAGSVLMTPEVDAPFFFETRFEGRRHPHYGRFVRLERGALVTLTWVTGAAGTEGAETVVTVELTPHGTGTHLRLSHAGFASAAACRQHRDAWPLVLAQLDERTAP</sequence>
<dbReference type="InterPro" id="IPR013538">
    <property type="entry name" value="ASHA1/2-like_C"/>
</dbReference>
<comment type="similarity">
    <text evidence="1">Belongs to the AHA1 family.</text>
</comment>
<dbReference type="CDD" id="cd07814">
    <property type="entry name" value="SRPBCC_CalC_Aha1-like"/>
    <property type="match status" value="1"/>
</dbReference>
<dbReference type="RefSeq" id="WP_147260273.1">
    <property type="nucleotide sequence ID" value="NZ_VIWU01000001.1"/>
</dbReference>
<dbReference type="Proteomes" id="UP000321261">
    <property type="component" value="Unassembled WGS sequence"/>
</dbReference>
<gene>
    <name evidence="3" type="ORF">FHX44_117801</name>
</gene>
<evidence type="ECO:0000313" key="3">
    <source>
        <dbReference type="EMBL" id="TWF81856.1"/>
    </source>
</evidence>
<organism evidence="3 4">
    <name type="scientific">Pseudonocardia hierapolitana</name>
    <dbReference type="NCBI Taxonomy" id="1128676"/>
    <lineage>
        <taxon>Bacteria</taxon>
        <taxon>Bacillati</taxon>
        <taxon>Actinomycetota</taxon>
        <taxon>Actinomycetes</taxon>
        <taxon>Pseudonocardiales</taxon>
        <taxon>Pseudonocardiaceae</taxon>
        <taxon>Pseudonocardia</taxon>
    </lineage>
</organism>
<dbReference type="Gene3D" id="3.30.530.20">
    <property type="match status" value="1"/>
</dbReference>
<keyword evidence="4" id="KW-1185">Reference proteome</keyword>
<name>A0A561T423_9PSEU</name>
<evidence type="ECO:0000313" key="4">
    <source>
        <dbReference type="Proteomes" id="UP000321261"/>
    </source>
</evidence>
<feature type="domain" description="Activator of Hsp90 ATPase homologue 1/2-like C-terminal" evidence="2">
    <location>
        <begin position="25"/>
        <end position="144"/>
    </location>
</feature>
<dbReference type="Pfam" id="PF08327">
    <property type="entry name" value="AHSA1"/>
    <property type="match status" value="1"/>
</dbReference>
<dbReference type="InterPro" id="IPR023393">
    <property type="entry name" value="START-like_dom_sf"/>
</dbReference>
<protein>
    <submittedName>
        <fullName evidence="3">Uncharacterized protein YndB with AHSA1/START domain</fullName>
    </submittedName>
</protein>
<comment type="caution">
    <text evidence="3">The sequence shown here is derived from an EMBL/GenBank/DDBJ whole genome shotgun (WGS) entry which is preliminary data.</text>
</comment>
<reference evidence="3 4" key="1">
    <citation type="submission" date="2019-06" db="EMBL/GenBank/DDBJ databases">
        <title>Sequencing the genomes of 1000 actinobacteria strains.</title>
        <authorList>
            <person name="Klenk H.-P."/>
        </authorList>
    </citation>
    <scope>NUCLEOTIDE SEQUENCE [LARGE SCALE GENOMIC DNA]</scope>
    <source>
        <strain evidence="3 4">DSM 45671</strain>
    </source>
</reference>
<proteinExistence type="inferred from homology"/>
<dbReference type="EMBL" id="VIWU01000001">
    <property type="protein sequence ID" value="TWF81856.1"/>
    <property type="molecule type" value="Genomic_DNA"/>
</dbReference>